<comment type="caution">
    <text evidence="1">The sequence shown here is derived from an EMBL/GenBank/DDBJ whole genome shotgun (WGS) entry which is preliminary data.</text>
</comment>
<proteinExistence type="predicted"/>
<dbReference type="EMBL" id="BOMH01000016">
    <property type="protein sequence ID" value="GID64332.1"/>
    <property type="molecule type" value="Genomic_DNA"/>
</dbReference>
<protein>
    <submittedName>
        <fullName evidence="1">Uncharacterized protein</fullName>
    </submittedName>
</protein>
<dbReference type="RefSeq" id="WP_203739837.1">
    <property type="nucleotide sequence ID" value="NZ_BAAAUC010000007.1"/>
</dbReference>
<evidence type="ECO:0000313" key="2">
    <source>
        <dbReference type="Proteomes" id="UP000619479"/>
    </source>
</evidence>
<organism evidence="1 2">
    <name type="scientific">Actinoplanes cyaneus</name>
    <dbReference type="NCBI Taxonomy" id="52696"/>
    <lineage>
        <taxon>Bacteria</taxon>
        <taxon>Bacillati</taxon>
        <taxon>Actinomycetota</taxon>
        <taxon>Actinomycetes</taxon>
        <taxon>Micromonosporales</taxon>
        <taxon>Micromonosporaceae</taxon>
        <taxon>Actinoplanes</taxon>
    </lineage>
</organism>
<reference evidence="1" key="1">
    <citation type="submission" date="2021-01" db="EMBL/GenBank/DDBJ databases">
        <title>Whole genome shotgun sequence of Actinoplanes cyaneus NBRC 14990.</title>
        <authorList>
            <person name="Komaki H."/>
            <person name="Tamura T."/>
        </authorList>
    </citation>
    <scope>NUCLEOTIDE SEQUENCE</scope>
    <source>
        <strain evidence="1">NBRC 14990</strain>
    </source>
</reference>
<dbReference type="AlphaFoldDB" id="A0A919IF91"/>
<gene>
    <name evidence="1" type="ORF">Acy02nite_22130</name>
</gene>
<accession>A0A919IF91</accession>
<evidence type="ECO:0000313" key="1">
    <source>
        <dbReference type="EMBL" id="GID64332.1"/>
    </source>
</evidence>
<sequence length="78" mass="8487">MFRYYISFSHQSPVNGFGIGAADFTFDGPISSADDVAAIRADLARQGYSNVAILGFSRYTAKPNPQRNSADTRAPRGR</sequence>
<name>A0A919IF91_9ACTN</name>
<dbReference type="Proteomes" id="UP000619479">
    <property type="component" value="Unassembled WGS sequence"/>
</dbReference>
<keyword evidence="2" id="KW-1185">Reference proteome</keyword>